<dbReference type="AlphaFoldDB" id="A0A139SK75"/>
<protein>
    <submittedName>
        <fullName evidence="4">Glycosyl hydrolase</fullName>
    </submittedName>
</protein>
<dbReference type="GO" id="GO:0000272">
    <property type="term" value="P:polysaccharide catabolic process"/>
    <property type="evidence" value="ECO:0007669"/>
    <property type="project" value="TreeGrafter"/>
</dbReference>
<feature type="region of interest" description="Disordered" evidence="3">
    <location>
        <begin position="147"/>
        <end position="167"/>
    </location>
</feature>
<comment type="caution">
    <text evidence="4">The sequence shown here is derived from an EMBL/GenBank/DDBJ whole genome shotgun (WGS) entry which is preliminary data.</text>
</comment>
<dbReference type="RefSeq" id="WP_068712455.1">
    <property type="nucleotide sequence ID" value="NZ_LSZP01000046.1"/>
</dbReference>
<sequence>MKINSQITPQKLLKKTERVLELAGRKIRSIDASWDSAQGTPVFTVKGRYTSRGWTEWTQGFQFGMALLQYDATGEEAFLALGREKTLRHMASHVSHIGVHDHGFNNVSTYGNLRRLMLEGAMPFNQDELNYAELALKVSGAVQAARHATTDQREPWSPRTPKTGEGGGCRGLVPSGYLYSFNGPQSLFADTIRSLRALVLAHSLGHALMGEGDRRINLLHRAVEHAATTARYNVFFGQGRDAYDVRGRVAHESIFNRNDGQFRCPSTQQGYSPFTTWTRGAAWIICGYAEQLEFLETIGTGELRAVGGRAAVADLYLETARAASDYYIDGYSALDGVPYWDSAALNTHQLGDYRAHPADPYNAHEPVDSSAAAIAAQGLIRLGTYLKGRGDEAGARRYFQAGLTIADTLFAEPYLSTDPKHQGLLLHSVYHRPNGWDYVPKGQRIPCGESSMWGDYHALELALLIRRLSEGEYYTFF</sequence>
<proteinExistence type="inferred from homology"/>
<dbReference type="EMBL" id="LSZP01000046">
    <property type="protein sequence ID" value="KXU34955.1"/>
    <property type="molecule type" value="Genomic_DNA"/>
</dbReference>
<organism evidence="4 5">
    <name type="scientific">Cephaloticoccus capnophilus</name>
    <dbReference type="NCBI Taxonomy" id="1548208"/>
    <lineage>
        <taxon>Bacteria</taxon>
        <taxon>Pseudomonadati</taxon>
        <taxon>Verrucomicrobiota</taxon>
        <taxon>Opitutia</taxon>
        <taxon>Opitutales</taxon>
        <taxon>Opitutaceae</taxon>
        <taxon>Cephaloticoccus</taxon>
    </lineage>
</organism>
<dbReference type="STRING" id="1548208.AXK12_06195"/>
<dbReference type="InterPro" id="IPR012341">
    <property type="entry name" value="6hp_glycosidase-like_sf"/>
</dbReference>
<name>A0A139SK75_9BACT</name>
<gene>
    <name evidence="4" type="ORF">AXK12_06195</name>
</gene>
<dbReference type="Proteomes" id="UP000071392">
    <property type="component" value="Unassembled WGS sequence"/>
</dbReference>
<accession>A0A139SK75</accession>
<dbReference type="InterPro" id="IPR052369">
    <property type="entry name" value="UG_Glycosaminoglycan_Hydrolase"/>
</dbReference>
<keyword evidence="5" id="KW-1185">Reference proteome</keyword>
<evidence type="ECO:0000256" key="3">
    <source>
        <dbReference type="SAM" id="MobiDB-lite"/>
    </source>
</evidence>
<evidence type="ECO:0000313" key="5">
    <source>
        <dbReference type="Proteomes" id="UP000071392"/>
    </source>
</evidence>
<keyword evidence="1 4" id="KW-0378">Hydrolase</keyword>
<dbReference type="Gene3D" id="1.50.10.10">
    <property type="match status" value="1"/>
</dbReference>
<dbReference type="OrthoDB" id="428577at2"/>
<evidence type="ECO:0000256" key="2">
    <source>
        <dbReference type="ARBA" id="ARBA00038358"/>
    </source>
</evidence>
<dbReference type="InterPro" id="IPR008928">
    <property type="entry name" value="6-hairpin_glycosidase_sf"/>
</dbReference>
<dbReference type="PANTHER" id="PTHR36845">
    <property type="entry name" value="HYDROLASE, PUTATIVE (AFU_ORTHOLOGUE AFUA_7G05090)-RELATED"/>
    <property type="match status" value="1"/>
</dbReference>
<dbReference type="PANTHER" id="PTHR36845:SF1">
    <property type="entry name" value="HYDROLASE, PUTATIVE (AFU_ORTHOLOGUE AFUA_7G05090)-RELATED"/>
    <property type="match status" value="1"/>
</dbReference>
<evidence type="ECO:0000256" key="1">
    <source>
        <dbReference type="ARBA" id="ARBA00022801"/>
    </source>
</evidence>
<evidence type="ECO:0000313" key="4">
    <source>
        <dbReference type="EMBL" id="KXU34955.1"/>
    </source>
</evidence>
<comment type="similarity">
    <text evidence="2">Belongs to the glycosyl hydrolase 88 family.</text>
</comment>
<dbReference type="GO" id="GO:0052757">
    <property type="term" value="F:chondroitin hydrolase activity"/>
    <property type="evidence" value="ECO:0007669"/>
    <property type="project" value="TreeGrafter"/>
</dbReference>
<reference evidence="4 5" key="1">
    <citation type="submission" date="2016-02" db="EMBL/GenBank/DDBJ databases">
        <authorList>
            <person name="Wen L."/>
            <person name="He K."/>
            <person name="Yang H."/>
        </authorList>
    </citation>
    <scope>NUCLEOTIDE SEQUENCE [LARGE SCALE GENOMIC DNA]</scope>
    <source>
        <strain evidence="4 5">CV41</strain>
    </source>
</reference>
<dbReference type="SUPFAM" id="SSF48208">
    <property type="entry name" value="Six-hairpin glycosidases"/>
    <property type="match status" value="1"/>
</dbReference>